<protein>
    <submittedName>
        <fullName evidence="5">Phosphatidylinositol alpha 1,6-mannosyltransferase</fullName>
    </submittedName>
</protein>
<dbReference type="CDD" id="cd03814">
    <property type="entry name" value="GT4-like"/>
    <property type="match status" value="1"/>
</dbReference>
<keyword evidence="2 5" id="KW-0808">Transferase</keyword>
<dbReference type="GO" id="GO:0016758">
    <property type="term" value="F:hexosyltransferase activity"/>
    <property type="evidence" value="ECO:0007669"/>
    <property type="project" value="TreeGrafter"/>
</dbReference>
<dbReference type="AlphaFoldDB" id="A0A1H1ZQS6"/>
<dbReference type="GO" id="GO:1901137">
    <property type="term" value="P:carbohydrate derivative biosynthetic process"/>
    <property type="evidence" value="ECO:0007669"/>
    <property type="project" value="UniProtKB-ARBA"/>
</dbReference>
<proteinExistence type="predicted"/>
<sequence length="391" mass="42403">MKIAIVAESFLPSMNGVTHSVLQILDYLSERGHQVEVIAPADHGAETSYCPPIGPPITIHRLPAVALPGYQSFKVAVGGSARLRRLLTEIAPDVVHLASPFVLGWRAIVAADRLGLPSVAVYQTEVPTYAARYGLRAAEPVLWKRVFDIHDRATVTLAPSSFSCAELTERGIPRVRQWGRGVDARRFHPGRRDHEWRRRIAPNGEVIIGYVGRLAAEKQVDDLGLVADLPGTRLVITGSGPYADRLKAALPNAIFTGFLGGDELARQMAGLDIFVHPGESETFCQTIQEAMASGVPVVAVGRGGPVDLVDHSRTGWLYAPGELGMLRARVQDLAGDARKRQAFGRTARLRVRGATWAAICDELMGHYRAAVDDAARVRMSRHAAPARLFGG</sequence>
<feature type="domain" description="Glycosyltransferase subfamily 4-like N-terminal" evidence="4">
    <location>
        <begin position="15"/>
        <end position="186"/>
    </location>
</feature>
<dbReference type="PANTHER" id="PTHR45947:SF3">
    <property type="entry name" value="SULFOQUINOVOSYL TRANSFERASE SQD2"/>
    <property type="match status" value="1"/>
</dbReference>
<name>A0A1H1ZQS6_9ACTN</name>
<dbReference type="Gene3D" id="3.40.50.2000">
    <property type="entry name" value="Glycogen Phosphorylase B"/>
    <property type="match status" value="2"/>
</dbReference>
<accession>A0A1H1ZQS6</accession>
<evidence type="ECO:0000256" key="2">
    <source>
        <dbReference type="ARBA" id="ARBA00022679"/>
    </source>
</evidence>
<dbReference type="InterPro" id="IPR028098">
    <property type="entry name" value="Glyco_trans_4-like_N"/>
</dbReference>
<dbReference type="InterPro" id="IPR001296">
    <property type="entry name" value="Glyco_trans_1"/>
</dbReference>
<dbReference type="EMBL" id="LT629772">
    <property type="protein sequence ID" value="SDT35969.1"/>
    <property type="molecule type" value="Genomic_DNA"/>
</dbReference>
<dbReference type="PANTHER" id="PTHR45947">
    <property type="entry name" value="SULFOQUINOVOSYL TRANSFERASE SQD2"/>
    <property type="match status" value="1"/>
</dbReference>
<dbReference type="OrthoDB" id="9802525at2"/>
<dbReference type="InterPro" id="IPR050194">
    <property type="entry name" value="Glycosyltransferase_grp1"/>
</dbReference>
<evidence type="ECO:0000259" key="3">
    <source>
        <dbReference type="Pfam" id="PF00534"/>
    </source>
</evidence>
<gene>
    <name evidence="5" type="ORF">SAMN04489812_5383</name>
</gene>
<reference evidence="5 6" key="1">
    <citation type="submission" date="2016-10" db="EMBL/GenBank/DDBJ databases">
        <authorList>
            <person name="de Groot N.N."/>
        </authorList>
    </citation>
    <scope>NUCLEOTIDE SEQUENCE [LARGE SCALE GENOMIC DNA]</scope>
    <source>
        <strain evidence="5 6">DSM 21800</strain>
    </source>
</reference>
<evidence type="ECO:0000256" key="1">
    <source>
        <dbReference type="ARBA" id="ARBA00022676"/>
    </source>
</evidence>
<dbReference type="STRING" id="630515.SAMN04489812_5383"/>
<dbReference type="RefSeq" id="WP_091529404.1">
    <property type="nucleotide sequence ID" value="NZ_LT629772.1"/>
</dbReference>
<feature type="domain" description="Glycosyl transferase family 1" evidence="3">
    <location>
        <begin position="197"/>
        <end position="349"/>
    </location>
</feature>
<organism evidence="5 6">
    <name type="scientific">Microlunatus soli</name>
    <dbReference type="NCBI Taxonomy" id="630515"/>
    <lineage>
        <taxon>Bacteria</taxon>
        <taxon>Bacillati</taxon>
        <taxon>Actinomycetota</taxon>
        <taxon>Actinomycetes</taxon>
        <taxon>Propionibacteriales</taxon>
        <taxon>Propionibacteriaceae</taxon>
        <taxon>Microlunatus</taxon>
    </lineage>
</organism>
<keyword evidence="6" id="KW-1185">Reference proteome</keyword>
<evidence type="ECO:0000313" key="5">
    <source>
        <dbReference type="EMBL" id="SDT35969.1"/>
    </source>
</evidence>
<keyword evidence="1 5" id="KW-0328">Glycosyltransferase</keyword>
<evidence type="ECO:0000313" key="6">
    <source>
        <dbReference type="Proteomes" id="UP000199103"/>
    </source>
</evidence>
<dbReference type="Pfam" id="PF13439">
    <property type="entry name" value="Glyco_transf_4"/>
    <property type="match status" value="1"/>
</dbReference>
<dbReference type="Proteomes" id="UP000199103">
    <property type="component" value="Chromosome I"/>
</dbReference>
<dbReference type="SUPFAM" id="SSF53756">
    <property type="entry name" value="UDP-Glycosyltransferase/glycogen phosphorylase"/>
    <property type="match status" value="1"/>
</dbReference>
<dbReference type="Pfam" id="PF00534">
    <property type="entry name" value="Glycos_transf_1"/>
    <property type="match status" value="1"/>
</dbReference>
<evidence type="ECO:0000259" key="4">
    <source>
        <dbReference type="Pfam" id="PF13439"/>
    </source>
</evidence>